<dbReference type="InterPro" id="IPR036388">
    <property type="entry name" value="WH-like_DNA-bd_sf"/>
</dbReference>
<proteinExistence type="inferred from homology"/>
<dbReference type="SUPFAM" id="SSF46785">
    <property type="entry name" value="Winged helix' DNA-binding domain"/>
    <property type="match status" value="1"/>
</dbReference>
<dbReference type="Proteomes" id="UP000660454">
    <property type="component" value="Unassembled WGS sequence"/>
</dbReference>
<dbReference type="EMBL" id="BOOF01000019">
    <property type="protein sequence ID" value="GIH62877.1"/>
    <property type="molecule type" value="Genomic_DNA"/>
</dbReference>
<dbReference type="InterPro" id="IPR036390">
    <property type="entry name" value="WH_DNA-bd_sf"/>
</dbReference>
<keyword evidence="3" id="KW-1185">Reference proteome</keyword>
<organism evidence="2 3">
    <name type="scientific">Microbispora siamensis</name>
    <dbReference type="NCBI Taxonomy" id="564413"/>
    <lineage>
        <taxon>Bacteria</taxon>
        <taxon>Bacillati</taxon>
        <taxon>Actinomycetota</taxon>
        <taxon>Actinomycetes</taxon>
        <taxon>Streptosporangiales</taxon>
        <taxon>Streptosporangiaceae</taxon>
        <taxon>Microbispora</taxon>
    </lineage>
</organism>
<protein>
    <recommendedName>
        <fullName evidence="4">Sugar kinase of the NBD/HSP70 family, may contain an N-terminal HTH domain</fullName>
    </recommendedName>
</protein>
<dbReference type="Gene3D" id="3.30.420.40">
    <property type="match status" value="2"/>
</dbReference>
<dbReference type="InterPro" id="IPR011991">
    <property type="entry name" value="ArsR-like_HTH"/>
</dbReference>
<dbReference type="Pfam" id="PF13412">
    <property type="entry name" value="HTH_24"/>
    <property type="match status" value="1"/>
</dbReference>
<gene>
    <name evidence="2" type="ORF">Msi02_36940</name>
</gene>
<comment type="caution">
    <text evidence="2">The sequence shown here is derived from an EMBL/GenBank/DDBJ whole genome shotgun (WGS) entry which is preliminary data.</text>
</comment>
<name>A0ABQ4GN96_9ACTN</name>
<dbReference type="SUPFAM" id="SSF53067">
    <property type="entry name" value="Actin-like ATPase domain"/>
    <property type="match status" value="1"/>
</dbReference>
<dbReference type="InterPro" id="IPR000600">
    <property type="entry name" value="ROK"/>
</dbReference>
<dbReference type="PANTHER" id="PTHR18964:SF149">
    <property type="entry name" value="BIFUNCTIONAL UDP-N-ACETYLGLUCOSAMINE 2-EPIMERASE_N-ACETYLMANNOSAMINE KINASE"/>
    <property type="match status" value="1"/>
</dbReference>
<accession>A0ABQ4GN96</accession>
<dbReference type="Gene3D" id="1.10.10.10">
    <property type="entry name" value="Winged helix-like DNA-binding domain superfamily/Winged helix DNA-binding domain"/>
    <property type="match status" value="1"/>
</dbReference>
<evidence type="ECO:0008006" key="4">
    <source>
        <dbReference type="Google" id="ProtNLM"/>
    </source>
</evidence>
<dbReference type="CDD" id="cd00090">
    <property type="entry name" value="HTH_ARSR"/>
    <property type="match status" value="1"/>
</dbReference>
<evidence type="ECO:0000256" key="1">
    <source>
        <dbReference type="ARBA" id="ARBA00006479"/>
    </source>
</evidence>
<comment type="similarity">
    <text evidence="1">Belongs to the ROK (NagC/XylR) family.</text>
</comment>
<sequence>METGAAGSRMTSLSTSARAVLAELTRRGRATRPQISQALGLSKPTVSTAMSELEELGLVREDGSVQGHTGRSALLWRIGEGAGHVLGVDVGVTRTRIHAHALSGERLLGVSRDVTSPASRSGTADLTASADAAGALLRETLPRLGDSGPLRQIVIALPTVVTDRDPAAASQSPEVHDMLKALSLPQAPLLLENNVNCAAVAEGNLGVAQGAAQFAYVQAGVRIGAALVLGGRLLRGASGWAGEVAHLPFPWDAGREPVPEGLERFLGAEDLLLRTAAAWPASEGEPPTSAEELFRRAGEGCPPAQRAVTEHATQVGRLVVAVVALLDPGLVVLGGGVGSNPLLVQGVQETLSTLSIPVEIRRSGLGATATVEGAAVLAREQALHRLIHA</sequence>
<evidence type="ECO:0000313" key="2">
    <source>
        <dbReference type="EMBL" id="GIH62877.1"/>
    </source>
</evidence>
<dbReference type="PANTHER" id="PTHR18964">
    <property type="entry name" value="ROK (REPRESSOR, ORF, KINASE) FAMILY"/>
    <property type="match status" value="1"/>
</dbReference>
<dbReference type="InterPro" id="IPR043129">
    <property type="entry name" value="ATPase_NBD"/>
</dbReference>
<reference evidence="2 3" key="1">
    <citation type="submission" date="2021-01" db="EMBL/GenBank/DDBJ databases">
        <title>Whole genome shotgun sequence of Microbispora siamensis NBRC 104113.</title>
        <authorList>
            <person name="Komaki H."/>
            <person name="Tamura T."/>
        </authorList>
    </citation>
    <scope>NUCLEOTIDE SEQUENCE [LARGE SCALE GENOMIC DNA]</scope>
    <source>
        <strain evidence="2 3">NBRC 104113</strain>
    </source>
</reference>
<dbReference type="Pfam" id="PF00480">
    <property type="entry name" value="ROK"/>
    <property type="match status" value="1"/>
</dbReference>
<evidence type="ECO:0000313" key="3">
    <source>
        <dbReference type="Proteomes" id="UP000660454"/>
    </source>
</evidence>